<reference evidence="1 2" key="1">
    <citation type="submission" date="2022-05" db="EMBL/GenBank/DDBJ databases">
        <authorList>
            <consortium name="Genoscope - CEA"/>
            <person name="William W."/>
        </authorList>
    </citation>
    <scope>NUCLEOTIDE SEQUENCE [LARGE SCALE GENOMIC DNA]</scope>
</reference>
<protein>
    <submittedName>
        <fullName evidence="1">Uncharacterized protein</fullName>
    </submittedName>
</protein>
<sequence length="515" mass="59355">MAARPRKRPIDSESSGENEEIKALLKWKSCLTEAKDILLAGSQQKENFSSNLNSVLLGKIVSEIWGEKVKLVRRGPRKDRRSCYLNLRPKDPKKSEVPQETFQQFRESRMELVGGWNKISNHPNFVSFMRYESWSVNNQRVSIEFKVTQLPSSKIRYTPISHGCESDITNLVDVASIERYPLSQTAILFLAFIDNGQLCRGAPMENGETTTLSHNTGNYVDFTEGATNVMEIRAFSGNCSIVRVREGICCANCMKIKVLGARAKRRKEARDTIHPCTNKRYLSKSEVVQQLAEERQARYNAEKREHYWKEKCKSQCNEMDREDDEDLSQIFLNIAKQNVPAEMACLWQQQKNLLECKTKNGYRWHPNKFLKAYFFLRYRVMRLCLDFYCKNPHVLDPLRQFLILPSNKTIRLYKNKVKETIGWNPEVLRWCLEAAKESGLKAADYMGGFVTDEMKIQENLEMANVDGKHKLVGFVDLGKGHELMKALSSKGDEPELATHVLQFIFETDATHQSPQ</sequence>
<comment type="caution">
    <text evidence="1">The sequence shown here is derived from an EMBL/GenBank/DDBJ whole genome shotgun (WGS) entry which is preliminary data.</text>
</comment>
<evidence type="ECO:0000313" key="2">
    <source>
        <dbReference type="Proteomes" id="UP001159427"/>
    </source>
</evidence>
<organism evidence="1 2">
    <name type="scientific">Porites evermanni</name>
    <dbReference type="NCBI Taxonomy" id="104178"/>
    <lineage>
        <taxon>Eukaryota</taxon>
        <taxon>Metazoa</taxon>
        <taxon>Cnidaria</taxon>
        <taxon>Anthozoa</taxon>
        <taxon>Hexacorallia</taxon>
        <taxon>Scleractinia</taxon>
        <taxon>Fungiina</taxon>
        <taxon>Poritidae</taxon>
        <taxon>Porites</taxon>
    </lineage>
</organism>
<proteinExistence type="predicted"/>
<accession>A0ABN8QT51</accession>
<dbReference type="Proteomes" id="UP001159427">
    <property type="component" value="Unassembled WGS sequence"/>
</dbReference>
<evidence type="ECO:0000313" key="1">
    <source>
        <dbReference type="EMBL" id="CAH3170080.1"/>
    </source>
</evidence>
<dbReference type="EMBL" id="CALNXI010001471">
    <property type="protein sequence ID" value="CAH3170080.1"/>
    <property type="molecule type" value="Genomic_DNA"/>
</dbReference>
<keyword evidence="2" id="KW-1185">Reference proteome</keyword>
<gene>
    <name evidence="1" type="ORF">PEVE_00007120</name>
</gene>
<name>A0ABN8QT51_9CNID</name>